<sequence>MNISTCPMATFILMLVIISILLDSYVVFGLGIAPKNTVVLVLTLLILVLYAAFTIWLANETCYTKFTWISWLIIIYLVYQTVSSIMVITNPQLQKELRKEFAAMEKEFNESQNRVHAQYGE</sequence>
<organism evidence="2">
    <name type="scientific">viral metagenome</name>
    <dbReference type="NCBI Taxonomy" id="1070528"/>
    <lineage>
        <taxon>unclassified sequences</taxon>
        <taxon>metagenomes</taxon>
        <taxon>organismal metagenomes</taxon>
    </lineage>
</organism>
<accession>A0A6C0EZA5</accession>
<keyword evidence="1" id="KW-0812">Transmembrane</keyword>
<dbReference type="EMBL" id="MN739001">
    <property type="protein sequence ID" value="QHT34536.1"/>
    <property type="molecule type" value="Genomic_DNA"/>
</dbReference>
<evidence type="ECO:0000256" key="1">
    <source>
        <dbReference type="SAM" id="Phobius"/>
    </source>
</evidence>
<name>A0A6C0EZA5_9ZZZZ</name>
<proteinExistence type="predicted"/>
<keyword evidence="1" id="KW-0472">Membrane</keyword>
<feature type="transmembrane region" description="Helical" evidence="1">
    <location>
        <begin position="68"/>
        <end position="89"/>
    </location>
</feature>
<feature type="transmembrane region" description="Helical" evidence="1">
    <location>
        <begin position="12"/>
        <end position="31"/>
    </location>
</feature>
<protein>
    <submittedName>
        <fullName evidence="2">Uncharacterized protein</fullName>
    </submittedName>
</protein>
<reference evidence="2" key="1">
    <citation type="journal article" date="2020" name="Nature">
        <title>Giant virus diversity and host interactions through global metagenomics.</title>
        <authorList>
            <person name="Schulz F."/>
            <person name="Roux S."/>
            <person name="Paez-Espino D."/>
            <person name="Jungbluth S."/>
            <person name="Walsh D.A."/>
            <person name="Denef V.J."/>
            <person name="McMahon K.D."/>
            <person name="Konstantinidis K.T."/>
            <person name="Eloe-Fadrosh E.A."/>
            <person name="Kyrpides N.C."/>
            <person name="Woyke T."/>
        </authorList>
    </citation>
    <scope>NUCLEOTIDE SEQUENCE</scope>
    <source>
        <strain evidence="2">GVMAG-M-3300009163-63</strain>
    </source>
</reference>
<keyword evidence="1" id="KW-1133">Transmembrane helix</keyword>
<dbReference type="AlphaFoldDB" id="A0A6C0EZA5"/>
<evidence type="ECO:0000313" key="2">
    <source>
        <dbReference type="EMBL" id="QHT34536.1"/>
    </source>
</evidence>
<feature type="transmembrane region" description="Helical" evidence="1">
    <location>
        <begin position="38"/>
        <end position="56"/>
    </location>
</feature>